<protein>
    <submittedName>
        <fullName evidence="2">Heat shock protein Hsp18</fullName>
    </submittedName>
</protein>
<reference evidence="2 3" key="2">
    <citation type="journal article" date="2015" name="Stand. Genomic Sci.">
        <title>Draft genome sequence of marine-derived Streptomyces sp. TP-A0598, a producer of anti-MRSA antibiotic lydicamycins.</title>
        <authorList>
            <person name="Komaki H."/>
            <person name="Ichikawa N."/>
            <person name="Hosoyama A."/>
            <person name="Fujita N."/>
            <person name="Igarashi Y."/>
        </authorList>
    </citation>
    <scope>NUCLEOTIDE SEQUENCE [LARGE SCALE GENOMIC DNA]</scope>
    <source>
        <strain evidence="2 3">NBRC 110027</strain>
    </source>
</reference>
<sequence length="63" mass="6708">MEPAGNDPDAGKCWSAGRRAERRPAGEADHEAGVLRSRTPIAERAEPHEVAMGGDTGQKQIRG</sequence>
<feature type="region of interest" description="Disordered" evidence="1">
    <location>
        <begin position="1"/>
        <end position="63"/>
    </location>
</feature>
<evidence type="ECO:0000313" key="3">
    <source>
        <dbReference type="Proteomes" id="UP000048965"/>
    </source>
</evidence>
<dbReference type="Proteomes" id="UP000048965">
    <property type="component" value="Unassembled WGS sequence"/>
</dbReference>
<name>A0A0P4RH26_9ACTN</name>
<dbReference type="EMBL" id="BBNO01000010">
    <property type="protein sequence ID" value="GAO12208.1"/>
    <property type="molecule type" value="Genomic_DNA"/>
</dbReference>
<evidence type="ECO:0000313" key="2">
    <source>
        <dbReference type="EMBL" id="GAO12208.1"/>
    </source>
</evidence>
<feature type="compositionally biased region" description="Basic and acidic residues" evidence="1">
    <location>
        <begin position="18"/>
        <end position="33"/>
    </location>
</feature>
<proteinExistence type="predicted"/>
<keyword evidence="2" id="KW-0346">Stress response</keyword>
<keyword evidence="3" id="KW-1185">Reference proteome</keyword>
<evidence type="ECO:0000256" key="1">
    <source>
        <dbReference type="SAM" id="MobiDB-lite"/>
    </source>
</evidence>
<accession>A0A0P4RH26</accession>
<reference evidence="3" key="1">
    <citation type="submission" date="2014-09" db="EMBL/GenBank/DDBJ databases">
        <title>Whole genome shotgun sequence of Streptomyces sp. NBRC 110027.</title>
        <authorList>
            <person name="Komaki H."/>
            <person name="Ichikawa N."/>
            <person name="Katano-Makiyama Y."/>
            <person name="Hosoyama A."/>
            <person name="Hashimoto M."/>
            <person name="Uohara A."/>
            <person name="Kitahashi Y."/>
            <person name="Ohji S."/>
            <person name="Kimura A."/>
            <person name="Yamazoe A."/>
            <person name="Igarashi Y."/>
            <person name="Fujita N."/>
        </authorList>
    </citation>
    <scope>NUCLEOTIDE SEQUENCE [LARGE SCALE GENOMIC DNA]</scope>
    <source>
        <strain evidence="3">NBRC 110027</strain>
    </source>
</reference>
<gene>
    <name evidence="2" type="ORF">TPA0598_10_01780</name>
</gene>
<comment type="caution">
    <text evidence="2">The sequence shown here is derived from an EMBL/GenBank/DDBJ whole genome shotgun (WGS) entry which is preliminary data.</text>
</comment>
<organism evidence="2 3">
    <name type="scientific">Streptomyces lydicamycinicus</name>
    <dbReference type="NCBI Taxonomy" id="1546107"/>
    <lineage>
        <taxon>Bacteria</taxon>
        <taxon>Bacillati</taxon>
        <taxon>Actinomycetota</taxon>
        <taxon>Actinomycetes</taxon>
        <taxon>Kitasatosporales</taxon>
        <taxon>Streptomycetaceae</taxon>
        <taxon>Streptomyces</taxon>
    </lineage>
</organism>
<dbReference type="AlphaFoldDB" id="A0A0P4RH26"/>